<keyword evidence="4" id="KW-0479">Metal-binding</keyword>
<dbReference type="PANTHER" id="PTHR43768:SF3">
    <property type="entry name" value="TREHALOSE 6-PHOSPHATE PHOSPHATASE"/>
    <property type="match status" value="1"/>
</dbReference>
<protein>
    <recommendedName>
        <fullName evidence="4">Trehalose 6-phosphate phosphatase</fullName>
        <ecNumber evidence="4">3.1.3.12</ecNumber>
    </recommendedName>
</protein>
<dbReference type="InterPro" id="IPR044651">
    <property type="entry name" value="OTSB-like"/>
</dbReference>
<comment type="caution">
    <text evidence="5">The sequence shown here is derived from an EMBL/GenBank/DDBJ whole genome shotgun (WGS) entry which is preliminary data.</text>
</comment>
<reference evidence="5 6" key="1">
    <citation type="journal article" date="2016" name="Nat. Commun.">
        <title>Thousands of microbial genomes shed light on interconnected biogeochemical processes in an aquifer system.</title>
        <authorList>
            <person name="Anantharaman K."/>
            <person name="Brown C.T."/>
            <person name="Hug L.A."/>
            <person name="Sharon I."/>
            <person name="Castelle C.J."/>
            <person name="Probst A.J."/>
            <person name="Thomas B.C."/>
            <person name="Singh A."/>
            <person name="Wilkins M.J."/>
            <person name="Karaoz U."/>
            <person name="Brodie E.L."/>
            <person name="Williams K.H."/>
            <person name="Hubbard S.S."/>
            <person name="Banfield J.F."/>
        </authorList>
    </citation>
    <scope>NUCLEOTIDE SEQUENCE [LARGE SCALE GENOMIC DNA]</scope>
</reference>
<accession>A0A1F7RYW7</accession>
<proteinExistence type="inferred from homology"/>
<dbReference type="UniPathway" id="UPA00299"/>
<dbReference type="InterPro" id="IPR023214">
    <property type="entry name" value="HAD_sf"/>
</dbReference>
<gene>
    <name evidence="5" type="ORF">A2161_09665</name>
</gene>
<keyword evidence="3 4" id="KW-0378">Hydrolase</keyword>
<comment type="function">
    <text evidence="4">Removes the phosphate from trehalose 6-phosphate to produce free trehalose.</text>
</comment>
<feature type="non-terminal residue" evidence="5">
    <location>
        <position position="225"/>
    </location>
</feature>
<comment type="pathway">
    <text evidence="1 4">Glycan biosynthesis; trehalose biosynthesis.</text>
</comment>
<dbReference type="GO" id="GO:0004805">
    <property type="term" value="F:trehalose-phosphatase activity"/>
    <property type="evidence" value="ECO:0007669"/>
    <property type="project" value="UniProtKB-EC"/>
</dbReference>
<evidence type="ECO:0000256" key="2">
    <source>
        <dbReference type="ARBA" id="ARBA00008770"/>
    </source>
</evidence>
<evidence type="ECO:0000256" key="1">
    <source>
        <dbReference type="ARBA" id="ARBA00005199"/>
    </source>
</evidence>
<dbReference type="InterPro" id="IPR036412">
    <property type="entry name" value="HAD-like_sf"/>
</dbReference>
<dbReference type="Gene3D" id="3.30.70.1020">
    <property type="entry name" value="Trehalose-6-phosphate phosphatase related protein, domain 2"/>
    <property type="match status" value="1"/>
</dbReference>
<dbReference type="NCBIfam" id="TIGR00685">
    <property type="entry name" value="T6PP"/>
    <property type="match status" value="1"/>
</dbReference>
<dbReference type="EMBL" id="MGDD01000113">
    <property type="protein sequence ID" value="OGL46765.1"/>
    <property type="molecule type" value="Genomic_DNA"/>
</dbReference>
<dbReference type="AlphaFoldDB" id="A0A1F7RYW7"/>
<name>A0A1F7RYW7_9BACT</name>
<evidence type="ECO:0000313" key="5">
    <source>
        <dbReference type="EMBL" id="OGL46765.1"/>
    </source>
</evidence>
<dbReference type="PANTHER" id="PTHR43768">
    <property type="entry name" value="TREHALOSE 6-PHOSPHATE PHOSPHATASE"/>
    <property type="match status" value="1"/>
</dbReference>
<evidence type="ECO:0000256" key="4">
    <source>
        <dbReference type="RuleBase" id="RU361117"/>
    </source>
</evidence>
<dbReference type="Pfam" id="PF02358">
    <property type="entry name" value="Trehalose_PPase"/>
    <property type="match status" value="1"/>
</dbReference>
<sequence length="225" mass="25478">MKHLATILEQIKSFLNNRVICLFLDYDGTLSPIAPSPPKALLPTDAKKILEKLLKTNQCELAVISGRSVSNLKKLIGIRNVTYIGTHGFEIDGPAIRFRKRIPVKYQATLKNIERKLHNKLAPFNGVLIENKGISLSLHYRLVSRKNIPSVKKMFYDIAGPYVKKNKIKTGRGKMVLEIRPPVKWNKGAAVLWLLEKKYAGFRNMPLAPVYIGDDRTDEDAFKVL</sequence>
<organism evidence="5 6">
    <name type="scientific">Candidatus Schekmanbacteria bacterium RBG_13_48_7</name>
    <dbReference type="NCBI Taxonomy" id="1817878"/>
    <lineage>
        <taxon>Bacteria</taxon>
        <taxon>Candidatus Schekmaniibacteriota</taxon>
    </lineage>
</organism>
<dbReference type="GO" id="GO:0005992">
    <property type="term" value="P:trehalose biosynthetic process"/>
    <property type="evidence" value="ECO:0007669"/>
    <property type="project" value="UniProtKB-UniPathway"/>
</dbReference>
<comment type="catalytic activity">
    <reaction evidence="4">
        <text>alpha,alpha-trehalose 6-phosphate + H2O = alpha,alpha-trehalose + phosphate</text>
        <dbReference type="Rhea" id="RHEA:23420"/>
        <dbReference type="ChEBI" id="CHEBI:15377"/>
        <dbReference type="ChEBI" id="CHEBI:16551"/>
        <dbReference type="ChEBI" id="CHEBI:43474"/>
        <dbReference type="ChEBI" id="CHEBI:58429"/>
        <dbReference type="EC" id="3.1.3.12"/>
    </reaction>
</comment>
<dbReference type="InterPro" id="IPR006379">
    <property type="entry name" value="HAD-SF_hydro_IIB"/>
</dbReference>
<evidence type="ECO:0000313" key="6">
    <source>
        <dbReference type="Proteomes" id="UP000179266"/>
    </source>
</evidence>
<comment type="similarity">
    <text evidence="2 4">Belongs to the trehalose phosphatase family.</text>
</comment>
<keyword evidence="4" id="KW-0460">Magnesium</keyword>
<dbReference type="EC" id="3.1.3.12" evidence="4"/>
<dbReference type="SUPFAM" id="SSF56784">
    <property type="entry name" value="HAD-like"/>
    <property type="match status" value="1"/>
</dbReference>
<evidence type="ECO:0000256" key="3">
    <source>
        <dbReference type="ARBA" id="ARBA00022801"/>
    </source>
</evidence>
<dbReference type="Proteomes" id="UP000179266">
    <property type="component" value="Unassembled WGS sequence"/>
</dbReference>
<dbReference type="InterPro" id="IPR003337">
    <property type="entry name" value="Trehalose_PPase"/>
</dbReference>
<dbReference type="GO" id="GO:0046872">
    <property type="term" value="F:metal ion binding"/>
    <property type="evidence" value="ECO:0007669"/>
    <property type="project" value="UniProtKB-KW"/>
</dbReference>
<dbReference type="Gene3D" id="3.40.50.1000">
    <property type="entry name" value="HAD superfamily/HAD-like"/>
    <property type="match status" value="1"/>
</dbReference>
<comment type="cofactor">
    <cofactor evidence="4">
        <name>Mg(2+)</name>
        <dbReference type="ChEBI" id="CHEBI:18420"/>
    </cofactor>
</comment>
<dbReference type="NCBIfam" id="TIGR01484">
    <property type="entry name" value="HAD-SF-IIB"/>
    <property type="match status" value="1"/>
</dbReference>